<dbReference type="AlphaFoldDB" id="A0A3B0UMQ3"/>
<gene>
    <name evidence="2" type="ORF">MNBD_ALPHA11-534</name>
</gene>
<reference evidence="2" key="1">
    <citation type="submission" date="2018-06" db="EMBL/GenBank/DDBJ databases">
        <authorList>
            <person name="Zhirakovskaya E."/>
        </authorList>
    </citation>
    <scope>NUCLEOTIDE SEQUENCE</scope>
</reference>
<dbReference type="PANTHER" id="PTHR30006:SF15">
    <property type="entry name" value="IRON-UTILIZATION PERIPLASMIC PROTEIN"/>
    <property type="match status" value="1"/>
</dbReference>
<dbReference type="SUPFAM" id="SSF53850">
    <property type="entry name" value="Periplasmic binding protein-like II"/>
    <property type="match status" value="1"/>
</dbReference>
<dbReference type="EMBL" id="UOEQ01000356">
    <property type="protein sequence ID" value="VAW21514.1"/>
    <property type="molecule type" value="Genomic_DNA"/>
</dbReference>
<dbReference type="GO" id="GO:0030288">
    <property type="term" value="C:outer membrane-bounded periplasmic space"/>
    <property type="evidence" value="ECO:0007669"/>
    <property type="project" value="TreeGrafter"/>
</dbReference>
<accession>A0A3B0UMQ3</accession>
<keyword evidence="1" id="KW-0732">Signal</keyword>
<evidence type="ECO:0000256" key="1">
    <source>
        <dbReference type="ARBA" id="ARBA00022729"/>
    </source>
</evidence>
<dbReference type="Pfam" id="PF13343">
    <property type="entry name" value="SBP_bac_6"/>
    <property type="match status" value="1"/>
</dbReference>
<name>A0A3B0UMQ3_9ZZZZ</name>
<feature type="non-terminal residue" evidence="2">
    <location>
        <position position="1"/>
    </location>
</feature>
<organism evidence="2">
    <name type="scientific">hydrothermal vent metagenome</name>
    <dbReference type="NCBI Taxonomy" id="652676"/>
    <lineage>
        <taxon>unclassified sequences</taxon>
        <taxon>metagenomes</taxon>
        <taxon>ecological metagenomes</taxon>
    </lineage>
</organism>
<protein>
    <submittedName>
        <fullName evidence="2">Ferric iron ABC transporter, iron-binding protein</fullName>
    </submittedName>
</protein>
<sequence>GRNSPADVILTVDIGRLMEVMEGGVTQPVISETINANIAEQYRDPDGNWFGLTLRARVVLASKDRVEQDNITYAELADPKWNDRICIRSGQHPYNIALFASVIANEGEEAAKEWLIGLKNNLARSPVGNDRAQVQGIYSGECDLAIGYTYYMGLMRTNERNPEQKDWEESVKVLFPNQNGRGTHVNISGMAMAKNAPNRENALVLMEFLSSPKAQEIYAEQVFEYPISPDAQPSEITKSYGELIADPLPITEIARWRAAASLLVDQVGFND</sequence>
<dbReference type="PANTHER" id="PTHR30006">
    <property type="entry name" value="THIAMINE-BINDING PERIPLASMIC PROTEIN-RELATED"/>
    <property type="match status" value="1"/>
</dbReference>
<dbReference type="Gene3D" id="3.40.190.10">
    <property type="entry name" value="Periplasmic binding protein-like II"/>
    <property type="match status" value="2"/>
</dbReference>
<proteinExistence type="predicted"/>
<evidence type="ECO:0000313" key="2">
    <source>
        <dbReference type="EMBL" id="VAW21514.1"/>
    </source>
</evidence>